<keyword evidence="4" id="KW-0548">Nucleotidyltransferase</keyword>
<protein>
    <submittedName>
        <fullName evidence="4">Molybdenum cofactor guanylyltransferase</fullName>
    </submittedName>
</protein>
<dbReference type="Pfam" id="PF12804">
    <property type="entry name" value="NTP_transf_3"/>
    <property type="match status" value="1"/>
</dbReference>
<evidence type="ECO:0000256" key="1">
    <source>
        <dbReference type="ARBA" id="ARBA00022679"/>
    </source>
</evidence>
<organism evidence="4 5">
    <name type="scientific">Amycolatopsis pigmentata</name>
    <dbReference type="NCBI Taxonomy" id="450801"/>
    <lineage>
        <taxon>Bacteria</taxon>
        <taxon>Bacillati</taxon>
        <taxon>Actinomycetota</taxon>
        <taxon>Actinomycetes</taxon>
        <taxon>Pseudonocardiales</taxon>
        <taxon>Pseudonocardiaceae</taxon>
        <taxon>Amycolatopsis</taxon>
    </lineage>
</organism>
<keyword evidence="5" id="KW-1185">Reference proteome</keyword>
<dbReference type="SUPFAM" id="SSF53448">
    <property type="entry name" value="Nucleotide-diphospho-sugar transferases"/>
    <property type="match status" value="1"/>
</dbReference>
<dbReference type="InterPro" id="IPR025877">
    <property type="entry name" value="MobA-like_NTP_Trfase"/>
</dbReference>
<evidence type="ECO:0000256" key="2">
    <source>
        <dbReference type="SAM" id="MobiDB-lite"/>
    </source>
</evidence>
<gene>
    <name evidence="4" type="ORF">ACFSXZ_11735</name>
</gene>
<feature type="domain" description="MobA-like NTP transferase" evidence="3">
    <location>
        <begin position="5"/>
        <end position="155"/>
    </location>
</feature>
<proteinExistence type="predicted"/>
<keyword evidence="1" id="KW-0808">Transferase</keyword>
<name>A0ABW5FPM7_9PSEU</name>
<dbReference type="InterPro" id="IPR029044">
    <property type="entry name" value="Nucleotide-diphossugar_trans"/>
</dbReference>
<dbReference type="RefSeq" id="WP_378264284.1">
    <property type="nucleotide sequence ID" value="NZ_JBHUKR010000006.1"/>
</dbReference>
<evidence type="ECO:0000259" key="3">
    <source>
        <dbReference type="Pfam" id="PF12804"/>
    </source>
</evidence>
<accession>A0ABW5FPM7</accession>
<comment type="caution">
    <text evidence="4">The sequence shown here is derived from an EMBL/GenBank/DDBJ whole genome shotgun (WGS) entry which is preliminary data.</text>
</comment>
<dbReference type="EMBL" id="JBHUKR010000006">
    <property type="protein sequence ID" value="MFD2416993.1"/>
    <property type="molecule type" value="Genomic_DNA"/>
</dbReference>
<evidence type="ECO:0000313" key="5">
    <source>
        <dbReference type="Proteomes" id="UP001597417"/>
    </source>
</evidence>
<feature type="compositionally biased region" description="Basic and acidic residues" evidence="2">
    <location>
        <begin position="173"/>
        <end position="182"/>
    </location>
</feature>
<evidence type="ECO:0000313" key="4">
    <source>
        <dbReference type="EMBL" id="MFD2416993.1"/>
    </source>
</evidence>
<feature type="compositionally biased region" description="Polar residues" evidence="2">
    <location>
        <begin position="183"/>
        <end position="193"/>
    </location>
</feature>
<dbReference type="PANTHER" id="PTHR19136:SF81">
    <property type="entry name" value="MOLYBDENUM COFACTOR GUANYLYLTRANSFERASE"/>
    <property type="match status" value="1"/>
</dbReference>
<dbReference type="PANTHER" id="PTHR19136">
    <property type="entry name" value="MOLYBDENUM COFACTOR GUANYLYLTRANSFERASE"/>
    <property type="match status" value="1"/>
</dbReference>
<sequence>MRTAGIVLAGGAARRLSGVDKPMLELDGVPLLRRVITALAGAGPIVVVGPERPGMPDVRWAQESPPGGGPVAALAAGLALMPGDTGIVVVLAGDLVAVRKSTVDKLVGALGAADGAVLTDDEGRFQWLIGAWRPGRLREVLPASPEGKALRAVLGGLSIVPVPGAPGESADVDTPRDLDRLTRSSQPSYRTLS</sequence>
<reference evidence="5" key="1">
    <citation type="journal article" date="2019" name="Int. J. Syst. Evol. Microbiol.">
        <title>The Global Catalogue of Microorganisms (GCM) 10K type strain sequencing project: providing services to taxonomists for standard genome sequencing and annotation.</title>
        <authorList>
            <consortium name="The Broad Institute Genomics Platform"/>
            <consortium name="The Broad Institute Genome Sequencing Center for Infectious Disease"/>
            <person name="Wu L."/>
            <person name="Ma J."/>
        </authorList>
    </citation>
    <scope>NUCLEOTIDE SEQUENCE [LARGE SCALE GENOMIC DNA]</scope>
    <source>
        <strain evidence="5">CGMCC 4.7645</strain>
    </source>
</reference>
<dbReference type="Gene3D" id="3.90.550.10">
    <property type="entry name" value="Spore Coat Polysaccharide Biosynthesis Protein SpsA, Chain A"/>
    <property type="match status" value="1"/>
</dbReference>
<dbReference type="GO" id="GO:0016779">
    <property type="term" value="F:nucleotidyltransferase activity"/>
    <property type="evidence" value="ECO:0007669"/>
    <property type="project" value="UniProtKB-KW"/>
</dbReference>
<feature type="region of interest" description="Disordered" evidence="2">
    <location>
        <begin position="164"/>
        <end position="193"/>
    </location>
</feature>
<dbReference type="Proteomes" id="UP001597417">
    <property type="component" value="Unassembled WGS sequence"/>
</dbReference>